<keyword evidence="5" id="KW-1185">Reference proteome</keyword>
<dbReference type="PANTHER" id="PTHR10605:SF56">
    <property type="entry name" value="BIFUNCTIONAL HEPARAN SULFATE N-DEACETYLASE_N-SULFOTRANSFERASE"/>
    <property type="match status" value="1"/>
</dbReference>
<dbReference type="InterPro" id="IPR000863">
    <property type="entry name" value="Sulfotransferase_dom"/>
</dbReference>
<name>A0AAE3KKC1_9CYAN</name>
<dbReference type="InterPro" id="IPR037359">
    <property type="entry name" value="NST/OST"/>
</dbReference>
<evidence type="ECO:0000256" key="1">
    <source>
        <dbReference type="ARBA" id="ARBA00022679"/>
    </source>
</evidence>
<proteinExistence type="predicted"/>
<dbReference type="PANTHER" id="PTHR10605">
    <property type="entry name" value="HEPARAN SULFATE SULFOTRANSFERASE"/>
    <property type="match status" value="1"/>
</dbReference>
<keyword evidence="1" id="KW-0808">Transferase</keyword>
<gene>
    <name evidence="4" type="ORF">NJ959_02850</name>
</gene>
<dbReference type="AlphaFoldDB" id="A0AAE3KKC1"/>
<dbReference type="EMBL" id="JAMZMM010000014">
    <property type="protein sequence ID" value="MCP2727410.1"/>
    <property type="molecule type" value="Genomic_DNA"/>
</dbReference>
<dbReference type="RefSeq" id="WP_254010226.1">
    <property type="nucleotide sequence ID" value="NZ_JAMZMM010000014.1"/>
</dbReference>
<dbReference type="InterPro" id="IPR027417">
    <property type="entry name" value="P-loop_NTPase"/>
</dbReference>
<dbReference type="Pfam" id="PF00685">
    <property type="entry name" value="Sulfotransfer_1"/>
    <property type="match status" value="1"/>
</dbReference>
<dbReference type="Proteomes" id="UP001204953">
    <property type="component" value="Unassembled WGS sequence"/>
</dbReference>
<keyword evidence="2" id="KW-0325">Glycoprotein</keyword>
<evidence type="ECO:0000313" key="4">
    <source>
        <dbReference type="EMBL" id="MCP2727410.1"/>
    </source>
</evidence>
<reference evidence="4" key="1">
    <citation type="submission" date="2022-06" db="EMBL/GenBank/DDBJ databases">
        <title>New cyanobacteria of genus Symplocastrum in benthos of Lake Baikal.</title>
        <authorList>
            <person name="Sorokovikova E."/>
            <person name="Tikhonova I."/>
            <person name="Krasnopeev A."/>
            <person name="Evseev P."/>
            <person name="Gladkikh A."/>
            <person name="Belykh O."/>
        </authorList>
    </citation>
    <scope>NUCLEOTIDE SEQUENCE</scope>
    <source>
        <strain evidence="4">BBK-W-15</strain>
    </source>
</reference>
<dbReference type="SUPFAM" id="SSF52540">
    <property type="entry name" value="P-loop containing nucleoside triphosphate hydrolases"/>
    <property type="match status" value="1"/>
</dbReference>
<comment type="caution">
    <text evidence="4">The sequence shown here is derived from an EMBL/GenBank/DDBJ whole genome shotgun (WGS) entry which is preliminary data.</text>
</comment>
<evidence type="ECO:0000259" key="3">
    <source>
        <dbReference type="Pfam" id="PF00685"/>
    </source>
</evidence>
<evidence type="ECO:0000256" key="2">
    <source>
        <dbReference type="ARBA" id="ARBA00023180"/>
    </source>
</evidence>
<feature type="domain" description="Sulfotransferase" evidence="3">
    <location>
        <begin position="7"/>
        <end position="190"/>
    </location>
</feature>
<dbReference type="GO" id="GO:0008146">
    <property type="term" value="F:sulfotransferase activity"/>
    <property type="evidence" value="ECO:0007669"/>
    <property type="project" value="InterPro"/>
</dbReference>
<evidence type="ECO:0000313" key="5">
    <source>
        <dbReference type="Proteomes" id="UP001204953"/>
    </source>
</evidence>
<protein>
    <submittedName>
        <fullName evidence="4">Sulfotransferase domain-containing protein</fullName>
    </submittedName>
</protein>
<sequence length="297" mass="34405">MNVKRLPDFIIIGAAKAGTTTLYQYLCRHPQIYMSTPKEPDFFAIESHYDRGMDWYTSLFSDAEPHQICGEASTTYSRLQKHPKSLERIVATLPNIKLIYIMRQPIDGAYSFYIHRLKGSRYHPELAVSDTFEETIKQQSEFLDNGYYIDCIEKYLGFFARESCLFLLMEDLIKKPGETLNNIFSFIGVDPGIDVVGDNLVAANKAGDHPDWFVRKQLTASVNGIPGVAQVAKLLPKGMRDRAYQLLKGFQYKKWVETQYMPPPMLPETRQMLVERFREPNRRLAEFLNRDLSHWDK</sequence>
<accession>A0AAE3KKC1</accession>
<dbReference type="Gene3D" id="3.40.50.300">
    <property type="entry name" value="P-loop containing nucleotide triphosphate hydrolases"/>
    <property type="match status" value="1"/>
</dbReference>
<organism evidence="4 5">
    <name type="scientific">Limnofasciculus baicalensis BBK-W-15</name>
    <dbReference type="NCBI Taxonomy" id="2699891"/>
    <lineage>
        <taxon>Bacteria</taxon>
        <taxon>Bacillati</taxon>
        <taxon>Cyanobacteriota</taxon>
        <taxon>Cyanophyceae</taxon>
        <taxon>Coleofasciculales</taxon>
        <taxon>Coleofasciculaceae</taxon>
        <taxon>Limnofasciculus</taxon>
        <taxon>Limnofasciculus baicalensis</taxon>
    </lineage>
</organism>